<protein>
    <submittedName>
        <fullName evidence="2">Pilus assembly protein CpaB</fullName>
    </submittedName>
</protein>
<evidence type="ECO:0000313" key="3">
    <source>
        <dbReference type="Proteomes" id="UP001240447"/>
    </source>
</evidence>
<organism evidence="2 3">
    <name type="scientific">Nocardioides massiliensis</name>
    <dbReference type="NCBI Taxonomy" id="1325935"/>
    <lineage>
        <taxon>Bacteria</taxon>
        <taxon>Bacillati</taxon>
        <taxon>Actinomycetota</taxon>
        <taxon>Actinomycetes</taxon>
        <taxon>Propionibacteriales</taxon>
        <taxon>Nocardioidaceae</taxon>
        <taxon>Nocardioides</taxon>
    </lineage>
</organism>
<comment type="caution">
    <text evidence="2">The sequence shown here is derived from an EMBL/GenBank/DDBJ whole genome shotgun (WGS) entry which is preliminary data.</text>
</comment>
<proteinExistence type="predicted"/>
<dbReference type="Pfam" id="PF16976">
    <property type="entry name" value="RcpC"/>
    <property type="match status" value="1"/>
</dbReference>
<evidence type="ECO:0000259" key="1">
    <source>
        <dbReference type="Pfam" id="PF16976"/>
    </source>
</evidence>
<dbReference type="InterPro" id="IPR031571">
    <property type="entry name" value="RcpC_dom"/>
</dbReference>
<dbReference type="CDD" id="cd11614">
    <property type="entry name" value="SAF_CpaB_FlgA_like"/>
    <property type="match status" value="1"/>
</dbReference>
<gene>
    <name evidence="2" type="ORF">J2S59_003368</name>
</gene>
<feature type="domain" description="Flp pilus assembly protein RcpC/CpaB" evidence="1">
    <location>
        <begin position="115"/>
        <end position="222"/>
    </location>
</feature>
<dbReference type="EMBL" id="JAUSQM010000001">
    <property type="protein sequence ID" value="MDP9823559.1"/>
    <property type="molecule type" value="Genomic_DNA"/>
</dbReference>
<dbReference type="InterPro" id="IPR017592">
    <property type="entry name" value="Pilus_assmbl_Flp-typ_CpaB"/>
</dbReference>
<reference evidence="2 3" key="1">
    <citation type="submission" date="2023-07" db="EMBL/GenBank/DDBJ databases">
        <title>Sequencing the genomes of 1000 actinobacteria strains.</title>
        <authorList>
            <person name="Klenk H.-P."/>
        </authorList>
    </citation>
    <scope>NUCLEOTIDE SEQUENCE [LARGE SCALE GENOMIC DNA]</scope>
    <source>
        <strain evidence="2 3">GD13</strain>
    </source>
</reference>
<dbReference type="NCBIfam" id="TIGR03177">
    <property type="entry name" value="pilus_cpaB"/>
    <property type="match status" value="1"/>
</dbReference>
<sequence length="241" mass="25057">MDRRRVLLIVAAAIAAVGTLLVFLYVRSVDERANEQFDAVSVLRAVDVIAAGESIEAAQAAGKLEMGTVSRNAVLDGARTNTDGMTGSVALTTIYPGEQILDSRFGTAAATEVLTIPEGMMAISVNLSDPARVAGFVNPGAEVSIFLTAQNGPQGAYTRMLLPRVTVIGVGTTSVVPTTTTDGSGGQTTEQLPRTLLTLALTQKQAEKVLFGSTSGELAFGLLTEDSEVTPGPGVDVRNLF</sequence>
<evidence type="ECO:0000313" key="2">
    <source>
        <dbReference type="EMBL" id="MDP9823559.1"/>
    </source>
</evidence>
<accession>A0ABT9NTQ3</accession>
<dbReference type="Proteomes" id="UP001240447">
    <property type="component" value="Unassembled WGS sequence"/>
</dbReference>
<dbReference type="RefSeq" id="WP_068124525.1">
    <property type="nucleotide sequence ID" value="NZ_CCXJ01000734.1"/>
</dbReference>
<keyword evidence="3" id="KW-1185">Reference proteome</keyword>
<name>A0ABT9NTQ3_9ACTN</name>